<dbReference type="InterPro" id="IPR050344">
    <property type="entry name" value="Peptidase_M1_aminopeptidases"/>
</dbReference>
<dbReference type="GO" id="GO:0005615">
    <property type="term" value="C:extracellular space"/>
    <property type="evidence" value="ECO:0007669"/>
    <property type="project" value="TreeGrafter"/>
</dbReference>
<gene>
    <name evidence="2" type="ORF">ACOC_LOCUS11576</name>
</gene>
<dbReference type="GO" id="GO:0043171">
    <property type="term" value="P:peptide catabolic process"/>
    <property type="evidence" value="ECO:0007669"/>
    <property type="project" value="TreeGrafter"/>
</dbReference>
<organism evidence="4">
    <name type="scientific">Angiostrongylus costaricensis</name>
    <name type="common">Nematode worm</name>
    <dbReference type="NCBI Taxonomy" id="334426"/>
    <lineage>
        <taxon>Eukaryota</taxon>
        <taxon>Metazoa</taxon>
        <taxon>Ecdysozoa</taxon>
        <taxon>Nematoda</taxon>
        <taxon>Chromadorea</taxon>
        <taxon>Rhabditida</taxon>
        <taxon>Rhabditina</taxon>
        <taxon>Rhabditomorpha</taxon>
        <taxon>Strongyloidea</taxon>
        <taxon>Metastrongylidae</taxon>
        <taxon>Angiostrongylus</taxon>
    </lineage>
</organism>
<dbReference type="SUPFAM" id="SSF55486">
    <property type="entry name" value="Metalloproteases ('zincins'), catalytic domain"/>
    <property type="match status" value="1"/>
</dbReference>
<dbReference type="OrthoDB" id="6750768at2759"/>
<name>A0A0R3PYP7_ANGCS</name>
<reference evidence="2 3" key="2">
    <citation type="submission" date="2018-11" db="EMBL/GenBank/DDBJ databases">
        <authorList>
            <consortium name="Pathogen Informatics"/>
        </authorList>
    </citation>
    <scope>NUCLEOTIDE SEQUENCE [LARGE SCALE GENOMIC DNA]</scope>
    <source>
        <strain evidence="2 3">Costa Rica</strain>
    </source>
</reference>
<evidence type="ECO:0000313" key="4">
    <source>
        <dbReference type="WBParaSite" id="ACOC_0001157501-mRNA-1"/>
    </source>
</evidence>
<feature type="domain" description="Peptidase M1 membrane alanine aminopeptidase" evidence="1">
    <location>
        <begin position="6"/>
        <end position="57"/>
    </location>
</feature>
<evidence type="ECO:0000313" key="3">
    <source>
        <dbReference type="Proteomes" id="UP000267027"/>
    </source>
</evidence>
<dbReference type="AlphaFoldDB" id="A0A0R3PYP7"/>
<dbReference type="STRING" id="334426.A0A0R3PYP7"/>
<dbReference type="Gene3D" id="1.10.390.10">
    <property type="entry name" value="Neutral Protease Domain 2"/>
    <property type="match status" value="2"/>
</dbReference>
<evidence type="ECO:0000313" key="2">
    <source>
        <dbReference type="EMBL" id="VDM63161.1"/>
    </source>
</evidence>
<dbReference type="Proteomes" id="UP000267027">
    <property type="component" value="Unassembled WGS sequence"/>
</dbReference>
<dbReference type="GO" id="GO:0042277">
    <property type="term" value="F:peptide binding"/>
    <property type="evidence" value="ECO:0007669"/>
    <property type="project" value="TreeGrafter"/>
</dbReference>
<keyword evidence="3" id="KW-1185">Reference proteome</keyword>
<dbReference type="InterPro" id="IPR027268">
    <property type="entry name" value="Peptidase_M4/M1_CTD_sf"/>
</dbReference>
<dbReference type="EMBL" id="UYYA01004729">
    <property type="protein sequence ID" value="VDM63161.1"/>
    <property type="molecule type" value="Genomic_DNA"/>
</dbReference>
<dbReference type="GO" id="GO:0016020">
    <property type="term" value="C:membrane"/>
    <property type="evidence" value="ECO:0007669"/>
    <property type="project" value="TreeGrafter"/>
</dbReference>
<sequence>MEEITDPVSLDDFSAEAMESWGMMTFRDSLVLYTNGVTSASSKEYITLVICHEVYHQESSIVRIFEYLAGETIFKRSLIECLNKYAYANSKDSHLWEIVQKYTELLNEIFIQDVADTHIKKVGCPEIFVTLSDKEVTVHIQTLFFFDGALQANTRWPIPIHYRADDGTESQLQWIKLHENKSGMR</sequence>
<evidence type="ECO:0000259" key="1">
    <source>
        <dbReference type="Pfam" id="PF01433"/>
    </source>
</evidence>
<dbReference type="GO" id="GO:0070006">
    <property type="term" value="F:metalloaminopeptidase activity"/>
    <property type="evidence" value="ECO:0007669"/>
    <property type="project" value="TreeGrafter"/>
</dbReference>
<dbReference type="GO" id="GO:0005737">
    <property type="term" value="C:cytoplasm"/>
    <property type="evidence" value="ECO:0007669"/>
    <property type="project" value="TreeGrafter"/>
</dbReference>
<reference evidence="4" key="1">
    <citation type="submission" date="2017-02" db="UniProtKB">
        <authorList>
            <consortium name="WormBaseParasite"/>
        </authorList>
    </citation>
    <scope>IDENTIFICATION</scope>
</reference>
<proteinExistence type="predicted"/>
<dbReference type="PANTHER" id="PTHR11533">
    <property type="entry name" value="PROTEASE M1 ZINC METALLOPROTEASE"/>
    <property type="match status" value="1"/>
</dbReference>
<dbReference type="WBParaSite" id="ACOC_0001157501-mRNA-1">
    <property type="protein sequence ID" value="ACOC_0001157501-mRNA-1"/>
    <property type="gene ID" value="ACOC_0001157501"/>
</dbReference>
<dbReference type="InterPro" id="IPR014782">
    <property type="entry name" value="Peptidase_M1_dom"/>
</dbReference>
<dbReference type="GO" id="GO:0008270">
    <property type="term" value="F:zinc ion binding"/>
    <property type="evidence" value="ECO:0007669"/>
    <property type="project" value="InterPro"/>
</dbReference>
<dbReference type="GO" id="GO:0006508">
    <property type="term" value="P:proteolysis"/>
    <property type="evidence" value="ECO:0007669"/>
    <property type="project" value="TreeGrafter"/>
</dbReference>
<accession>A0A0R3PYP7</accession>
<dbReference type="PANTHER" id="PTHR11533:SF299">
    <property type="entry name" value="AMINOPEPTIDASE"/>
    <property type="match status" value="1"/>
</dbReference>
<protein>
    <submittedName>
        <fullName evidence="4">Peptidase_M1 domain-containing protein</fullName>
    </submittedName>
</protein>
<dbReference type="Pfam" id="PF01433">
    <property type="entry name" value="Peptidase_M1"/>
    <property type="match status" value="1"/>
</dbReference>